<dbReference type="Proteomes" id="UP000885792">
    <property type="component" value="Unassembled WGS sequence"/>
</dbReference>
<sequence>MRKATIFNAVVFLLLLASLTLLTAAVALPKGVLVDRLLTEKGVDLIAREVREDLDGIDLRNVRIFLNSKELASFERLSLRIGFGGLELRGSCGSGHARLAVSWSGGGSFLAEKLGCVRGVEEVRGKLSLEEGIRGELSLRGVSFRGVELSALDLTFEGKRFRGTLNYMGMELSGGGRIRLNRKDLLSSEVSARFSGDVGALVVSGKLRSLRAQIQ</sequence>
<organism evidence="1">
    <name type="scientific">Aquifex aeolicus</name>
    <dbReference type="NCBI Taxonomy" id="63363"/>
    <lineage>
        <taxon>Bacteria</taxon>
        <taxon>Pseudomonadati</taxon>
        <taxon>Aquificota</taxon>
        <taxon>Aquificia</taxon>
        <taxon>Aquificales</taxon>
        <taxon>Aquificaceae</taxon>
        <taxon>Aquifex</taxon>
    </lineage>
</organism>
<proteinExistence type="predicted"/>
<accession>A0A7C5L6B9</accession>
<name>A0A7C5L6B9_AQUAO</name>
<dbReference type="EMBL" id="DRNB01000062">
    <property type="protein sequence ID" value="HHJ63626.1"/>
    <property type="molecule type" value="Genomic_DNA"/>
</dbReference>
<dbReference type="AlphaFoldDB" id="A0A7C5L6B9"/>
<protein>
    <recommendedName>
        <fullName evidence="2">Type II secretion system protein GspN</fullName>
    </recommendedName>
</protein>
<gene>
    <name evidence="1" type="ORF">ENJ61_01835</name>
</gene>
<evidence type="ECO:0008006" key="2">
    <source>
        <dbReference type="Google" id="ProtNLM"/>
    </source>
</evidence>
<evidence type="ECO:0000313" key="1">
    <source>
        <dbReference type="EMBL" id="HHJ63626.1"/>
    </source>
</evidence>
<comment type="caution">
    <text evidence="1">The sequence shown here is derived from an EMBL/GenBank/DDBJ whole genome shotgun (WGS) entry which is preliminary data.</text>
</comment>
<reference evidence="1" key="1">
    <citation type="journal article" date="2020" name="mSystems">
        <title>Genome- and Community-Level Interaction Insights into Carbon Utilization and Element Cycling Functions of Hydrothermarchaeota in Hydrothermal Sediment.</title>
        <authorList>
            <person name="Zhou Z."/>
            <person name="Liu Y."/>
            <person name="Xu W."/>
            <person name="Pan J."/>
            <person name="Luo Z.H."/>
            <person name="Li M."/>
        </authorList>
    </citation>
    <scope>NUCLEOTIDE SEQUENCE [LARGE SCALE GENOMIC DNA]</scope>
    <source>
        <strain evidence="1">HyVt-501</strain>
    </source>
</reference>